<dbReference type="GO" id="GO:0016020">
    <property type="term" value="C:membrane"/>
    <property type="evidence" value="ECO:0007669"/>
    <property type="project" value="InterPro"/>
</dbReference>
<dbReference type="Pfam" id="PF00122">
    <property type="entry name" value="E1-E2_ATPase"/>
    <property type="match status" value="1"/>
</dbReference>
<dbReference type="Proteomes" id="UP001321018">
    <property type="component" value="Unassembled WGS sequence"/>
</dbReference>
<dbReference type="SUPFAM" id="SSF81665">
    <property type="entry name" value="Calcium ATPase, transmembrane domain M"/>
    <property type="match status" value="1"/>
</dbReference>
<evidence type="ECO:0000313" key="13">
    <source>
        <dbReference type="EMBL" id="MCU4741290.1"/>
    </source>
</evidence>
<accession>A0AAP3E1D7</accession>
<feature type="transmembrane region" description="Helical" evidence="11">
    <location>
        <begin position="730"/>
        <end position="763"/>
    </location>
</feature>
<keyword evidence="8 11" id="KW-1133">Transmembrane helix</keyword>
<sequence>MHSATCEMFLESIATDQDGVTAAEASYVTESIRVDYDGNRLSKSDLRDALSTVGYTAYLRDDAVGAEADGNATTSTGTTRRSREMSGLRKRRSDDMMDARYILGVVFGAFLMVPYVALLYPSHLAALYSGGPLQHFEGSFVDGGGLLFMRVYFVLTGIVLYFTGMPLLRGAYVSLKMRRPNTNLLAAITIVSAYLYSTVAIVVGYGDIYYDLVLVIAALVMGAIFYESSIKQRAMDRLTELTISQVDSARRYDADGTTTDVDVGDLESGDRVLVRQGERIPVDGVLADGGCTVDEAVVTGESLPVSKRAGDDVVGGSVVTADAAVVRVGDRTSSSIDRLTTTVWNLQSADHGIQRRADRLAGTVTPVIVAGAALVGVIAFALGTGLTGSVLASLAVLVVACPWALGFATPLSIATSIEAAMERGIVVFDETVFERLRDIDVVVFDKTGTLTRGQMDVLEADGPDDLLAAAGVLERRASHPAADAIVSAFGGPATRAEPDDDTIRATGDGGTIGGADSSRVQSQTQESDRLTNFESHSNGVEGTVDGERILVGHPDLFAERGWSIDDSIQTRVLEARGFGRLPIVVGRDGHAEGVIVVGDEPREGWEETVTRLHDRGIDVIVLTGDDEEATDFFSRQSAVEHVFAGVPPAGKTATIRRLRADNQVTMVGDGTNDAPAIAEADLGISLGSGTALASDAADIAIADDDLEAVETAFDLASAARRRVEQNTRLALVYNVIAIPIALVGLLNPLFATAAVAVSALLVAANSSRRLLEE</sequence>
<dbReference type="InterPro" id="IPR006121">
    <property type="entry name" value="HMA_dom"/>
</dbReference>
<keyword evidence="3 11" id="KW-0812">Transmembrane</keyword>
<dbReference type="SUPFAM" id="SSF81653">
    <property type="entry name" value="Calcium ATPase, transduction domain A"/>
    <property type="match status" value="1"/>
</dbReference>
<organism evidence="13 14">
    <name type="scientific">Natronoglomus mannanivorans</name>
    <dbReference type="NCBI Taxonomy" id="2979990"/>
    <lineage>
        <taxon>Archaea</taxon>
        <taxon>Methanobacteriati</taxon>
        <taxon>Methanobacteriota</taxon>
        <taxon>Stenosarchaea group</taxon>
        <taxon>Halobacteria</taxon>
        <taxon>Halobacteriales</taxon>
        <taxon>Natrialbaceae</taxon>
        <taxon>Natronoglomus</taxon>
    </lineage>
</organism>
<feature type="transmembrane region" description="Helical" evidence="11">
    <location>
        <begin position="140"/>
        <end position="163"/>
    </location>
</feature>
<feature type="compositionally biased region" description="Basic and acidic residues" evidence="10">
    <location>
        <begin position="81"/>
        <end position="90"/>
    </location>
</feature>
<dbReference type="SFLD" id="SFLDG00002">
    <property type="entry name" value="C1.7:_P-type_atpase_like"/>
    <property type="match status" value="1"/>
</dbReference>
<dbReference type="GO" id="GO:0012505">
    <property type="term" value="C:endomembrane system"/>
    <property type="evidence" value="ECO:0007669"/>
    <property type="project" value="UniProtKB-SubCell"/>
</dbReference>
<feature type="domain" description="HMA" evidence="12">
    <location>
        <begin position="1"/>
        <end position="58"/>
    </location>
</feature>
<evidence type="ECO:0000313" key="14">
    <source>
        <dbReference type="Proteomes" id="UP001321018"/>
    </source>
</evidence>
<keyword evidence="6" id="KW-0067">ATP-binding</keyword>
<dbReference type="SUPFAM" id="SSF55008">
    <property type="entry name" value="HMA, heavy metal-associated domain"/>
    <property type="match status" value="1"/>
</dbReference>
<name>A0AAP3E1D7_9EURY</name>
<dbReference type="GO" id="GO:0043682">
    <property type="term" value="F:P-type divalent copper transporter activity"/>
    <property type="evidence" value="ECO:0007669"/>
    <property type="project" value="TreeGrafter"/>
</dbReference>
<dbReference type="Gene3D" id="3.40.1110.10">
    <property type="entry name" value="Calcium-transporting ATPase, cytoplasmic domain N"/>
    <property type="match status" value="1"/>
</dbReference>
<keyword evidence="5" id="KW-0547">Nucleotide-binding</keyword>
<dbReference type="InterPro" id="IPR059000">
    <property type="entry name" value="ATPase_P-type_domA"/>
</dbReference>
<dbReference type="SFLD" id="SFLDF00027">
    <property type="entry name" value="p-type_atpase"/>
    <property type="match status" value="1"/>
</dbReference>
<evidence type="ECO:0000256" key="5">
    <source>
        <dbReference type="ARBA" id="ARBA00022741"/>
    </source>
</evidence>
<evidence type="ECO:0000259" key="12">
    <source>
        <dbReference type="PROSITE" id="PS50846"/>
    </source>
</evidence>
<dbReference type="InterPro" id="IPR044492">
    <property type="entry name" value="P_typ_ATPase_HD_dom"/>
</dbReference>
<evidence type="ECO:0000256" key="3">
    <source>
        <dbReference type="ARBA" id="ARBA00022692"/>
    </source>
</evidence>
<dbReference type="InterPro" id="IPR036163">
    <property type="entry name" value="HMA_dom_sf"/>
</dbReference>
<dbReference type="PRINTS" id="PR00119">
    <property type="entry name" value="CATATPASE"/>
</dbReference>
<proteinExistence type="inferred from homology"/>
<dbReference type="PROSITE" id="PS50846">
    <property type="entry name" value="HMA_2"/>
    <property type="match status" value="1"/>
</dbReference>
<dbReference type="SFLD" id="SFLDS00003">
    <property type="entry name" value="Haloacid_Dehalogenase"/>
    <property type="match status" value="1"/>
</dbReference>
<dbReference type="Gene3D" id="3.40.50.1000">
    <property type="entry name" value="HAD superfamily/HAD-like"/>
    <property type="match status" value="1"/>
</dbReference>
<feature type="transmembrane region" description="Helical" evidence="11">
    <location>
        <begin position="390"/>
        <end position="413"/>
    </location>
</feature>
<keyword evidence="7" id="KW-1278">Translocase</keyword>
<dbReference type="GO" id="GO:0005507">
    <property type="term" value="F:copper ion binding"/>
    <property type="evidence" value="ECO:0007669"/>
    <property type="project" value="TreeGrafter"/>
</dbReference>
<keyword evidence="4" id="KW-0479">Metal-binding</keyword>
<dbReference type="NCBIfam" id="TIGR01525">
    <property type="entry name" value="ATPase-IB_hvy"/>
    <property type="match status" value="1"/>
</dbReference>
<dbReference type="RefSeq" id="WP_338003131.1">
    <property type="nucleotide sequence ID" value="NZ_JAOPKA010000004.1"/>
</dbReference>
<evidence type="ECO:0000256" key="8">
    <source>
        <dbReference type="ARBA" id="ARBA00022989"/>
    </source>
</evidence>
<feature type="region of interest" description="Disordered" evidence="10">
    <location>
        <begin position="506"/>
        <end position="528"/>
    </location>
</feature>
<dbReference type="Gene3D" id="2.70.150.10">
    <property type="entry name" value="Calcium-transporting ATPase, cytoplasmic transduction domain A"/>
    <property type="match status" value="1"/>
</dbReference>
<keyword evidence="9 11" id="KW-0472">Membrane</keyword>
<feature type="transmembrane region" description="Helical" evidence="11">
    <location>
        <begin position="208"/>
        <end position="226"/>
    </location>
</feature>
<evidence type="ECO:0000256" key="2">
    <source>
        <dbReference type="ARBA" id="ARBA00006024"/>
    </source>
</evidence>
<comment type="similarity">
    <text evidence="2">Belongs to the cation transport ATPase (P-type) (TC 3.A.3) family. Type IB subfamily.</text>
</comment>
<gene>
    <name evidence="13" type="ORF">OB960_07735</name>
</gene>
<evidence type="ECO:0000256" key="1">
    <source>
        <dbReference type="ARBA" id="ARBA00004127"/>
    </source>
</evidence>
<comment type="caution">
    <text evidence="13">The sequence shown here is derived from an EMBL/GenBank/DDBJ whole genome shotgun (WGS) entry which is preliminary data.</text>
</comment>
<evidence type="ECO:0000256" key="7">
    <source>
        <dbReference type="ARBA" id="ARBA00022967"/>
    </source>
</evidence>
<feature type="transmembrane region" description="Helical" evidence="11">
    <location>
        <begin position="360"/>
        <end position="384"/>
    </location>
</feature>
<dbReference type="GO" id="GO:0016887">
    <property type="term" value="F:ATP hydrolysis activity"/>
    <property type="evidence" value="ECO:0007669"/>
    <property type="project" value="InterPro"/>
</dbReference>
<feature type="transmembrane region" description="Helical" evidence="11">
    <location>
        <begin position="99"/>
        <end position="120"/>
    </location>
</feature>
<dbReference type="InterPro" id="IPR001757">
    <property type="entry name" value="P_typ_ATPase"/>
</dbReference>
<dbReference type="NCBIfam" id="TIGR01494">
    <property type="entry name" value="ATPase_P-type"/>
    <property type="match status" value="2"/>
</dbReference>
<protein>
    <submittedName>
        <fullName evidence="13">Cation-translocating P-type ATPase</fullName>
    </submittedName>
</protein>
<dbReference type="InterPro" id="IPR023298">
    <property type="entry name" value="ATPase_P-typ_TM_dom_sf"/>
</dbReference>
<dbReference type="InterPro" id="IPR027256">
    <property type="entry name" value="P-typ_ATPase_IB"/>
</dbReference>
<dbReference type="InterPro" id="IPR036412">
    <property type="entry name" value="HAD-like_sf"/>
</dbReference>
<dbReference type="SUPFAM" id="SSF56784">
    <property type="entry name" value="HAD-like"/>
    <property type="match status" value="1"/>
</dbReference>
<dbReference type="GO" id="GO:0055070">
    <property type="term" value="P:copper ion homeostasis"/>
    <property type="evidence" value="ECO:0007669"/>
    <property type="project" value="TreeGrafter"/>
</dbReference>
<dbReference type="EMBL" id="JAOPKA010000004">
    <property type="protein sequence ID" value="MCU4741290.1"/>
    <property type="molecule type" value="Genomic_DNA"/>
</dbReference>
<dbReference type="GO" id="GO:0005524">
    <property type="term" value="F:ATP binding"/>
    <property type="evidence" value="ECO:0007669"/>
    <property type="project" value="UniProtKB-KW"/>
</dbReference>
<comment type="subcellular location">
    <subcellularLocation>
        <location evidence="1">Endomembrane system</location>
        <topology evidence="1">Multi-pass membrane protein</topology>
    </subcellularLocation>
</comment>
<dbReference type="InterPro" id="IPR023214">
    <property type="entry name" value="HAD_sf"/>
</dbReference>
<dbReference type="InterPro" id="IPR018303">
    <property type="entry name" value="ATPase_P-typ_P_site"/>
</dbReference>
<reference evidence="13" key="1">
    <citation type="submission" date="2022-09" db="EMBL/GenBank/DDBJ databases">
        <title>Enrichment on poylsaccharides allowed isolation of novel metabolic and taxonomic groups of Haloarchaea.</title>
        <authorList>
            <person name="Sorokin D.Y."/>
            <person name="Elcheninov A.G."/>
            <person name="Khizhniak T.V."/>
            <person name="Kolganova T.V."/>
            <person name="Kublanov I.V."/>
        </authorList>
    </citation>
    <scope>NUCLEOTIDE SEQUENCE</scope>
    <source>
        <strain evidence="13">AArc-xg1-1</strain>
    </source>
</reference>
<dbReference type="AlphaFoldDB" id="A0AAP3E1D7"/>
<dbReference type="Pfam" id="PF00702">
    <property type="entry name" value="Hydrolase"/>
    <property type="match status" value="1"/>
</dbReference>
<feature type="transmembrane region" description="Helical" evidence="11">
    <location>
        <begin position="184"/>
        <end position="202"/>
    </location>
</feature>
<evidence type="ECO:0000256" key="10">
    <source>
        <dbReference type="SAM" id="MobiDB-lite"/>
    </source>
</evidence>
<dbReference type="PROSITE" id="PS00154">
    <property type="entry name" value="ATPASE_E1_E2"/>
    <property type="match status" value="1"/>
</dbReference>
<dbReference type="PANTHER" id="PTHR43520">
    <property type="entry name" value="ATP7, ISOFORM B"/>
    <property type="match status" value="1"/>
</dbReference>
<dbReference type="InterPro" id="IPR008250">
    <property type="entry name" value="ATPase_P-typ_transduc_dom_A_sf"/>
</dbReference>
<dbReference type="InterPro" id="IPR023299">
    <property type="entry name" value="ATPase_P-typ_cyto_dom_N"/>
</dbReference>
<evidence type="ECO:0000256" key="11">
    <source>
        <dbReference type="SAM" id="Phobius"/>
    </source>
</evidence>
<evidence type="ECO:0000256" key="4">
    <source>
        <dbReference type="ARBA" id="ARBA00022723"/>
    </source>
</evidence>
<dbReference type="Gene3D" id="3.30.70.100">
    <property type="match status" value="1"/>
</dbReference>
<dbReference type="PANTHER" id="PTHR43520:SF8">
    <property type="entry name" value="P-TYPE CU(+) TRANSPORTER"/>
    <property type="match status" value="1"/>
</dbReference>
<evidence type="ECO:0000256" key="6">
    <source>
        <dbReference type="ARBA" id="ARBA00022840"/>
    </source>
</evidence>
<evidence type="ECO:0000256" key="9">
    <source>
        <dbReference type="ARBA" id="ARBA00023136"/>
    </source>
</evidence>
<feature type="region of interest" description="Disordered" evidence="10">
    <location>
        <begin position="69"/>
        <end position="90"/>
    </location>
</feature>